<keyword evidence="4" id="KW-1185">Reference proteome</keyword>
<reference evidence="3 4" key="1">
    <citation type="journal article" date="2013" name="Antonie Van Leeuwenhoek">
        <title>Dongia rigui sp. nov., isolated from freshwater of a large wetland in Korea.</title>
        <authorList>
            <person name="Baik K.S."/>
            <person name="Hwang Y.M."/>
            <person name="Choi J.S."/>
            <person name="Kwon J."/>
            <person name="Seong C.N."/>
        </authorList>
    </citation>
    <scope>NUCLEOTIDE SEQUENCE [LARGE SCALE GENOMIC DNA]</scope>
    <source>
        <strain evidence="3 4">04SU4-P</strain>
    </source>
</reference>
<feature type="transmembrane region" description="Helical" evidence="2">
    <location>
        <begin position="36"/>
        <end position="56"/>
    </location>
</feature>
<sequence length="163" mass="17305">MSTQQDPSPARDASAGADQNPIANRMEPVMNVGKQCALYLGIVAALAAGVAFFGPFDHVPAIAQEQTSTTLEGEFDMLAPLDAPDGAPKDIAVFYVTGDAAQRMWDAFPMQPIEDECVGRLSKYGNGIVCYGANGDGSPAEHPYECSFGIDMKKQSLTLPQDC</sequence>
<comment type="caution">
    <text evidence="3">The sequence shown here is derived from an EMBL/GenBank/DDBJ whole genome shotgun (WGS) entry which is preliminary data.</text>
</comment>
<protein>
    <submittedName>
        <fullName evidence="3">Uncharacterized protein</fullName>
    </submittedName>
</protein>
<keyword evidence="2" id="KW-0472">Membrane</keyword>
<evidence type="ECO:0000256" key="2">
    <source>
        <dbReference type="SAM" id="Phobius"/>
    </source>
</evidence>
<evidence type="ECO:0000256" key="1">
    <source>
        <dbReference type="SAM" id="MobiDB-lite"/>
    </source>
</evidence>
<name>A0ABU5DWN7_9PROT</name>
<accession>A0ABU5DWN7</accession>
<gene>
    <name evidence="3" type="ORF">SMD31_07225</name>
</gene>
<evidence type="ECO:0000313" key="3">
    <source>
        <dbReference type="EMBL" id="MDY0871707.1"/>
    </source>
</evidence>
<evidence type="ECO:0000313" key="4">
    <source>
        <dbReference type="Proteomes" id="UP001271769"/>
    </source>
</evidence>
<feature type="region of interest" description="Disordered" evidence="1">
    <location>
        <begin position="1"/>
        <end position="20"/>
    </location>
</feature>
<dbReference type="Proteomes" id="UP001271769">
    <property type="component" value="Unassembled WGS sequence"/>
</dbReference>
<organism evidence="3 4">
    <name type="scientific">Dongia rigui</name>
    <dbReference type="NCBI Taxonomy" id="940149"/>
    <lineage>
        <taxon>Bacteria</taxon>
        <taxon>Pseudomonadati</taxon>
        <taxon>Pseudomonadota</taxon>
        <taxon>Alphaproteobacteria</taxon>
        <taxon>Rhodospirillales</taxon>
        <taxon>Dongiaceae</taxon>
        <taxon>Dongia</taxon>
    </lineage>
</organism>
<keyword evidence="2" id="KW-0812">Transmembrane</keyword>
<keyword evidence="2" id="KW-1133">Transmembrane helix</keyword>
<dbReference type="RefSeq" id="WP_320500136.1">
    <property type="nucleotide sequence ID" value="NZ_JAXCLX010000001.1"/>
</dbReference>
<proteinExistence type="predicted"/>
<dbReference type="EMBL" id="JAXCLX010000001">
    <property type="protein sequence ID" value="MDY0871707.1"/>
    <property type="molecule type" value="Genomic_DNA"/>
</dbReference>